<evidence type="ECO:0000256" key="3">
    <source>
        <dbReference type="ARBA" id="ARBA00022989"/>
    </source>
</evidence>
<dbReference type="InterPro" id="IPR020846">
    <property type="entry name" value="MFS_dom"/>
</dbReference>
<dbReference type="PANTHER" id="PTHR23502">
    <property type="entry name" value="MAJOR FACILITATOR SUPERFAMILY"/>
    <property type="match status" value="1"/>
</dbReference>
<feature type="transmembrane region" description="Helical" evidence="5">
    <location>
        <begin position="214"/>
        <end position="234"/>
    </location>
</feature>
<dbReference type="EMBL" id="JADGJH010002685">
    <property type="protein sequence ID" value="KAJ3095613.1"/>
    <property type="molecule type" value="Genomic_DNA"/>
</dbReference>
<protein>
    <recommendedName>
        <fullName evidence="6">Major facilitator superfamily (MFS) profile domain-containing protein</fullName>
    </recommendedName>
</protein>
<evidence type="ECO:0000256" key="4">
    <source>
        <dbReference type="ARBA" id="ARBA00023136"/>
    </source>
</evidence>
<evidence type="ECO:0000256" key="5">
    <source>
        <dbReference type="SAM" id="Phobius"/>
    </source>
</evidence>
<dbReference type="Gene3D" id="1.20.1250.20">
    <property type="entry name" value="MFS general substrate transporter like domains"/>
    <property type="match status" value="1"/>
</dbReference>
<comment type="caution">
    <text evidence="7">The sequence shown here is derived from an EMBL/GenBank/DDBJ whole genome shotgun (WGS) entry which is preliminary data.</text>
</comment>
<organism evidence="7 8">
    <name type="scientific">Physocladia obscura</name>
    <dbReference type="NCBI Taxonomy" id="109957"/>
    <lineage>
        <taxon>Eukaryota</taxon>
        <taxon>Fungi</taxon>
        <taxon>Fungi incertae sedis</taxon>
        <taxon>Chytridiomycota</taxon>
        <taxon>Chytridiomycota incertae sedis</taxon>
        <taxon>Chytridiomycetes</taxon>
        <taxon>Chytridiales</taxon>
        <taxon>Chytriomycetaceae</taxon>
        <taxon>Physocladia</taxon>
    </lineage>
</organism>
<keyword evidence="8" id="KW-1185">Reference proteome</keyword>
<evidence type="ECO:0000313" key="8">
    <source>
        <dbReference type="Proteomes" id="UP001211907"/>
    </source>
</evidence>
<evidence type="ECO:0000259" key="6">
    <source>
        <dbReference type="PROSITE" id="PS50850"/>
    </source>
</evidence>
<keyword evidence="2 5" id="KW-0812">Transmembrane</keyword>
<feature type="transmembrane region" description="Helical" evidence="5">
    <location>
        <begin position="151"/>
        <end position="172"/>
    </location>
</feature>
<keyword evidence="4 5" id="KW-0472">Membrane</keyword>
<feature type="transmembrane region" description="Helical" evidence="5">
    <location>
        <begin position="263"/>
        <end position="280"/>
    </location>
</feature>
<feature type="transmembrane region" description="Helical" evidence="5">
    <location>
        <begin position="322"/>
        <end position="342"/>
    </location>
</feature>
<feature type="transmembrane region" description="Helical" evidence="5">
    <location>
        <begin position="121"/>
        <end position="139"/>
    </location>
</feature>
<feature type="transmembrane region" description="Helical" evidence="5">
    <location>
        <begin position="184"/>
        <end position="207"/>
    </location>
</feature>
<dbReference type="SUPFAM" id="SSF103473">
    <property type="entry name" value="MFS general substrate transporter"/>
    <property type="match status" value="1"/>
</dbReference>
<comment type="subcellular location">
    <subcellularLocation>
        <location evidence="1">Membrane</location>
        <topology evidence="1">Multi-pass membrane protein</topology>
    </subcellularLocation>
</comment>
<proteinExistence type="predicted"/>
<sequence length="492" mass="53994">MLEPPSGPLADICHNFIINDSEELVNDTTSTNPQNWPNKKKWVAVALAALYQFLATIAATMSSPALPYIASGGDDEKLQEILILKSDLGFATTIQMQMILSIFVLGYAFGPLFFGPLSEVYGRYTILQGSNWLFIIFNFASGLSQTPTQMLLFRFMAGFTGSTSSVLASSIASDCFQVSEMGPALAVSVLGIVLSPALGPIYGGFLVQNISWRWIFWIVSIFGTAFNIIGTFILPETYRPLLETRARKLTLANDSLTETPQHILSTLVTAIIRPFIMLGLQPIVQAIALIMGFVYGVLFIVLSTFSALYVKKYDQTTQISSLHYIAIGVGLLIGNRASGFLLPASSRYFQKRYDTGQKPEYYLPAAIPAAIFLPIGLFLYGWMAELTVFWIVPDIGIAIVALCINFTFQALTMYTVEVYRTYSASALAAVGVLRFLAGFSFPLFGPGLYEKFGYGWGNSTIAFVWIVLGVPALIILFFYGERIRTASSYASG</sequence>
<reference evidence="7" key="1">
    <citation type="submission" date="2020-05" db="EMBL/GenBank/DDBJ databases">
        <title>Phylogenomic resolution of chytrid fungi.</title>
        <authorList>
            <person name="Stajich J.E."/>
            <person name="Amses K."/>
            <person name="Simmons R."/>
            <person name="Seto K."/>
            <person name="Myers J."/>
            <person name="Bonds A."/>
            <person name="Quandt C.A."/>
            <person name="Barry K."/>
            <person name="Liu P."/>
            <person name="Grigoriev I."/>
            <person name="Longcore J.E."/>
            <person name="James T.Y."/>
        </authorList>
    </citation>
    <scope>NUCLEOTIDE SEQUENCE</scope>
    <source>
        <strain evidence="7">JEL0513</strain>
    </source>
</reference>
<dbReference type="GO" id="GO:0016020">
    <property type="term" value="C:membrane"/>
    <property type="evidence" value="ECO:0007669"/>
    <property type="project" value="UniProtKB-SubCell"/>
</dbReference>
<dbReference type="PROSITE" id="PS50850">
    <property type="entry name" value="MFS"/>
    <property type="match status" value="1"/>
</dbReference>
<gene>
    <name evidence="7" type="ORF">HK100_005771</name>
</gene>
<dbReference type="PANTHER" id="PTHR23502:SF60">
    <property type="entry name" value="MAJOR FACILITATOR SUPERFAMILY (MFS) PROFILE DOMAIN-CONTAINING PROTEIN-RELATED"/>
    <property type="match status" value="1"/>
</dbReference>
<dbReference type="AlphaFoldDB" id="A0AAD5SRB1"/>
<feature type="transmembrane region" description="Helical" evidence="5">
    <location>
        <begin position="424"/>
        <end position="444"/>
    </location>
</feature>
<dbReference type="Proteomes" id="UP001211907">
    <property type="component" value="Unassembled WGS sequence"/>
</dbReference>
<feature type="transmembrane region" description="Helical" evidence="5">
    <location>
        <begin position="88"/>
        <end position="109"/>
    </location>
</feature>
<dbReference type="GO" id="GO:0022857">
    <property type="term" value="F:transmembrane transporter activity"/>
    <property type="evidence" value="ECO:0007669"/>
    <property type="project" value="InterPro"/>
</dbReference>
<name>A0AAD5SRB1_9FUNG</name>
<feature type="transmembrane region" description="Helical" evidence="5">
    <location>
        <begin position="287"/>
        <end position="310"/>
    </location>
</feature>
<feature type="transmembrane region" description="Helical" evidence="5">
    <location>
        <begin position="456"/>
        <end position="479"/>
    </location>
</feature>
<dbReference type="InterPro" id="IPR011701">
    <property type="entry name" value="MFS"/>
</dbReference>
<keyword evidence="3 5" id="KW-1133">Transmembrane helix</keyword>
<feature type="transmembrane region" description="Helical" evidence="5">
    <location>
        <begin position="388"/>
        <end position="412"/>
    </location>
</feature>
<dbReference type="InterPro" id="IPR036259">
    <property type="entry name" value="MFS_trans_sf"/>
</dbReference>
<evidence type="ECO:0000256" key="2">
    <source>
        <dbReference type="ARBA" id="ARBA00022692"/>
    </source>
</evidence>
<feature type="domain" description="Major facilitator superfamily (MFS) profile" evidence="6">
    <location>
        <begin position="44"/>
        <end position="484"/>
    </location>
</feature>
<dbReference type="Pfam" id="PF07690">
    <property type="entry name" value="MFS_1"/>
    <property type="match status" value="1"/>
</dbReference>
<evidence type="ECO:0000313" key="7">
    <source>
        <dbReference type="EMBL" id="KAJ3095613.1"/>
    </source>
</evidence>
<evidence type="ECO:0000256" key="1">
    <source>
        <dbReference type="ARBA" id="ARBA00004141"/>
    </source>
</evidence>
<feature type="transmembrane region" description="Helical" evidence="5">
    <location>
        <begin position="42"/>
        <end position="67"/>
    </location>
</feature>
<accession>A0AAD5SRB1</accession>
<feature type="transmembrane region" description="Helical" evidence="5">
    <location>
        <begin position="362"/>
        <end position="382"/>
    </location>
</feature>